<dbReference type="EMBL" id="CP001146">
    <property type="protein sequence ID" value="ACI19452.1"/>
    <property type="molecule type" value="Genomic_DNA"/>
</dbReference>
<dbReference type="Proteomes" id="UP000001733">
    <property type="component" value="Chromosome"/>
</dbReference>
<accession>B5YBM8</accession>
<dbReference type="HOGENOM" id="CLU_955563_0_0_0"/>
<keyword evidence="2" id="KW-1185">Reference proteome</keyword>
<evidence type="ECO:0000313" key="2">
    <source>
        <dbReference type="Proteomes" id="UP000001733"/>
    </source>
</evidence>
<gene>
    <name evidence="1" type="ordered locus">DICTH_1838</name>
</gene>
<organism evidence="1 2">
    <name type="scientific">Dictyoglomus thermophilum (strain ATCC 35947 / DSM 3960 / H-6-12)</name>
    <dbReference type="NCBI Taxonomy" id="309799"/>
    <lineage>
        <taxon>Bacteria</taxon>
        <taxon>Pseudomonadati</taxon>
        <taxon>Dictyoglomota</taxon>
        <taxon>Dictyoglomia</taxon>
        <taxon>Dictyoglomales</taxon>
        <taxon>Dictyoglomaceae</taxon>
        <taxon>Dictyoglomus</taxon>
    </lineage>
</organism>
<dbReference type="STRING" id="309799.DICTH_1838"/>
<name>B5YBM8_DICT6</name>
<protein>
    <submittedName>
        <fullName evidence="1">Uncharacterized protein</fullName>
    </submittedName>
</protein>
<dbReference type="PaxDb" id="309799-DICTH_1838"/>
<dbReference type="OrthoDB" id="319873at2"/>
<reference evidence="1 2" key="1">
    <citation type="journal article" date="2014" name="Genome Announc.">
        <title>Complete Genome Sequence of the Extreme Thermophile Dictyoglomus thermophilum H-6-12.</title>
        <authorList>
            <person name="Coil D.A."/>
            <person name="Badger J.H."/>
            <person name="Forberger H.C."/>
            <person name="Riggs F."/>
            <person name="Madupu R."/>
            <person name="Fedorova N."/>
            <person name="Ward N."/>
            <person name="Robb F.T."/>
            <person name="Eisen J.A."/>
        </authorList>
    </citation>
    <scope>NUCLEOTIDE SEQUENCE [LARGE SCALE GENOMIC DNA]</scope>
    <source>
        <strain evidence="2">ATCC 35947 / DSM 3960 / H-6-12</strain>
    </source>
</reference>
<proteinExistence type="predicted"/>
<sequence length="291" mass="34147">MKNKIFLFSLFFIFLLSLQFVKIAFGFSMGYHYDLIREVMRKEGLSKGAISVALAGNSYVDIFQEDVVEYVIDDDFCRVSKRLVDFLHFDNLYGKDVIDRYWRQLIFNTYNALREKVEKNDKLGALLIIGISSHIVQDFYAHSNWAELDLNTLSGIKDATYFDIMYRSYNTLDKAISNLKNLGGMYYGVSGLTTHWGKISHDILNKDHSGRPYFDWAYRSAYKGSLQWLRLIKKWIIEDFKKETFWNSLINYDFKEGNKKHLYTLTDFDEGTIRWLCTYGGAWKAPRIWGA</sequence>
<evidence type="ECO:0000313" key="1">
    <source>
        <dbReference type="EMBL" id="ACI19452.1"/>
    </source>
</evidence>
<dbReference type="AlphaFoldDB" id="B5YBM8"/>
<dbReference type="KEGG" id="dth:DICTH_1838"/>
<dbReference type="RefSeq" id="WP_012548084.1">
    <property type="nucleotide sequence ID" value="NC_011297.1"/>
</dbReference>